<organism evidence="1 2">
    <name type="scientific">Trichonephila inaurata madagascariensis</name>
    <dbReference type="NCBI Taxonomy" id="2747483"/>
    <lineage>
        <taxon>Eukaryota</taxon>
        <taxon>Metazoa</taxon>
        <taxon>Ecdysozoa</taxon>
        <taxon>Arthropoda</taxon>
        <taxon>Chelicerata</taxon>
        <taxon>Arachnida</taxon>
        <taxon>Araneae</taxon>
        <taxon>Araneomorphae</taxon>
        <taxon>Entelegynae</taxon>
        <taxon>Araneoidea</taxon>
        <taxon>Nephilidae</taxon>
        <taxon>Trichonephila</taxon>
        <taxon>Trichonephila inaurata</taxon>
    </lineage>
</organism>
<dbReference type="EMBL" id="BMAV01014324">
    <property type="protein sequence ID" value="GFY62625.1"/>
    <property type="molecule type" value="Genomic_DNA"/>
</dbReference>
<reference evidence="1" key="1">
    <citation type="submission" date="2020-08" db="EMBL/GenBank/DDBJ databases">
        <title>Multicomponent nature underlies the extraordinary mechanical properties of spider dragline silk.</title>
        <authorList>
            <person name="Kono N."/>
            <person name="Nakamura H."/>
            <person name="Mori M."/>
            <person name="Yoshida Y."/>
            <person name="Ohtoshi R."/>
            <person name="Malay A.D."/>
            <person name="Moran D.A.P."/>
            <person name="Tomita M."/>
            <person name="Numata K."/>
            <person name="Arakawa K."/>
        </authorList>
    </citation>
    <scope>NUCLEOTIDE SEQUENCE</scope>
</reference>
<dbReference type="AlphaFoldDB" id="A0A8X6Y1G4"/>
<gene>
    <name evidence="1" type="ORF">TNIN_391111</name>
</gene>
<dbReference type="OrthoDB" id="6359816at2759"/>
<sequence length="231" mass="26815">MNYFSQSEVIVKSYEGVLCFASVCCSTACTLKTNKRKHVATLKPSFPFSIILFRIISEGNSEDFIWKQMRSRANPIAIFLKERKYGAHLKCILSLENPLNTPRRSMEMQHTFDDRRGIIWWYLNDCFPSDILNEKDPDHFKNDSPVCFKIEANLTFYEDIGSIQKYFSDSHPETSKKLCHRLKDNLEIFFRSSAERGCDLIPSTLSKIFFFVHKSLLSAANLLLKSLQHHV</sequence>
<dbReference type="Proteomes" id="UP000886998">
    <property type="component" value="Unassembled WGS sequence"/>
</dbReference>
<accession>A0A8X6Y1G4</accession>
<comment type="caution">
    <text evidence="1">The sequence shown here is derived from an EMBL/GenBank/DDBJ whole genome shotgun (WGS) entry which is preliminary data.</text>
</comment>
<name>A0A8X6Y1G4_9ARAC</name>
<proteinExistence type="predicted"/>
<evidence type="ECO:0000313" key="1">
    <source>
        <dbReference type="EMBL" id="GFY62625.1"/>
    </source>
</evidence>
<keyword evidence="2" id="KW-1185">Reference proteome</keyword>
<evidence type="ECO:0000313" key="2">
    <source>
        <dbReference type="Proteomes" id="UP000886998"/>
    </source>
</evidence>
<protein>
    <submittedName>
        <fullName evidence="1">Uncharacterized protein</fullName>
    </submittedName>
</protein>